<keyword evidence="2" id="KW-0677">Repeat</keyword>
<dbReference type="InterPro" id="IPR001611">
    <property type="entry name" value="Leu-rich_rpt"/>
</dbReference>
<sequence length="772" mass="84158">MSKHGLDQTAWNRILGQARRASKDDGATLDLSDQRIDEIPAEVVERLKLEVTRLALGHNILTALPPSIVSMQKLRYLNIRSNYFREFPTILCNMPSLEILDISRNKIRSFPQDPGNLIHLKVLSISKNRIEVLPNYISRMHDLKILKIEYNPIVFPSSNIVHNTGGEATMDQWLTALKSYLAQQTPLDVETGTTTDDDGQESDYAALDTRGLTVRPYAKSNKPTPPIPTKNMDRTSSKSVSGMAHFIDPKALDMERSRSNSESEHSRPPYRRPLQMQRTRTGLDTLTEDRTRHSRGFSHDYINGRDNVSEAESSLRSPAEVQQNSRAYFRRLSSLPQSKRVSLSSAKIVESARGMLFAFSQIHQAVRQYSTFCPFPDLTGSINRVLYNANAHVGALVDALESHEAKPDNADATVVMEACRACVGAFRHVMSILHNRIRDLTSQADVRYTRTLLLLLYGAAAEIQNAWTAIRPVSEIKPLPIVGISPIPGFMPYGATRTAAPLTRLKSNSNSNVSLTSFNSLARPNEQHGSSIGTPPSVMSPDGPVGVDTDEQLLDKIAQATSATLALLSLMGEAVSKSAIASSQGPNTPGAVSPATNIKLRDLASNSLSAGEVTRRLKNKLPQARSMTDAIDKKRFWEDTNAFVKAVINVAALAKSVSSEYPFSKAILASLSTVTRSTKELTILLSVSTFQLHRAEPQPATTPSAGIISPLAAALGPASQAVMTPTVANMTAVAATSPTLKHFDMSGPNSASGTPLSTYQPQLPPFGEESTT</sequence>
<dbReference type="InterPro" id="IPR019487">
    <property type="entry name" value="RAM_signalling_pathway_SOG2"/>
</dbReference>
<keyword evidence="5" id="KW-1185">Reference proteome</keyword>
<dbReference type="Gene3D" id="3.80.10.10">
    <property type="entry name" value="Ribonuclease Inhibitor"/>
    <property type="match status" value="1"/>
</dbReference>
<protein>
    <submittedName>
        <fullName evidence="4">RAM signaling pathway protein-domain-containing protein</fullName>
    </submittedName>
</protein>
<dbReference type="EMBL" id="MCFI01000008">
    <property type="protein sequence ID" value="ORY83066.1"/>
    <property type="molecule type" value="Genomic_DNA"/>
</dbReference>
<feature type="region of interest" description="Disordered" evidence="3">
    <location>
        <begin position="741"/>
        <end position="772"/>
    </location>
</feature>
<dbReference type="OMA" id="YNDYFKR"/>
<feature type="compositionally biased region" description="Polar residues" evidence="3">
    <location>
        <begin position="310"/>
        <end position="319"/>
    </location>
</feature>
<dbReference type="InterPro" id="IPR050216">
    <property type="entry name" value="LRR_domain-containing"/>
</dbReference>
<evidence type="ECO:0000313" key="5">
    <source>
        <dbReference type="Proteomes" id="UP000193685"/>
    </source>
</evidence>
<dbReference type="GO" id="GO:0005737">
    <property type="term" value="C:cytoplasm"/>
    <property type="evidence" value="ECO:0007669"/>
    <property type="project" value="TreeGrafter"/>
</dbReference>
<evidence type="ECO:0000313" key="4">
    <source>
        <dbReference type="EMBL" id="ORY83066.1"/>
    </source>
</evidence>
<evidence type="ECO:0000256" key="1">
    <source>
        <dbReference type="ARBA" id="ARBA00022614"/>
    </source>
</evidence>
<name>A0A1Y2FII9_PROLT</name>
<proteinExistence type="predicted"/>
<dbReference type="STRING" id="56484.A0A1Y2FII9"/>
<dbReference type="OrthoDB" id="1394818at2759"/>
<dbReference type="Pfam" id="PF10428">
    <property type="entry name" value="SOG2"/>
    <property type="match status" value="1"/>
</dbReference>
<reference evidence="4 5" key="1">
    <citation type="submission" date="2016-07" db="EMBL/GenBank/DDBJ databases">
        <title>Pervasive Adenine N6-methylation of Active Genes in Fungi.</title>
        <authorList>
            <consortium name="DOE Joint Genome Institute"/>
            <person name="Mondo S.J."/>
            <person name="Dannebaum R.O."/>
            <person name="Kuo R.C."/>
            <person name="Labutti K."/>
            <person name="Haridas S."/>
            <person name="Kuo A."/>
            <person name="Salamov A."/>
            <person name="Ahrendt S.R."/>
            <person name="Lipzen A."/>
            <person name="Sullivan W."/>
            <person name="Andreopoulos W.B."/>
            <person name="Clum A."/>
            <person name="Lindquist E."/>
            <person name="Daum C."/>
            <person name="Ramamoorthy G.K."/>
            <person name="Gryganskyi A."/>
            <person name="Culley D."/>
            <person name="Magnuson J.K."/>
            <person name="James T.Y."/>
            <person name="O'Malley M.A."/>
            <person name="Stajich J.E."/>
            <person name="Spatafora J.W."/>
            <person name="Visel A."/>
            <person name="Grigoriev I.V."/>
        </authorList>
    </citation>
    <scope>NUCLEOTIDE SEQUENCE [LARGE SCALE GENOMIC DNA]</scope>
    <source>
        <strain evidence="4 5">12-1054</strain>
    </source>
</reference>
<dbReference type="SMART" id="SM00369">
    <property type="entry name" value="LRR_TYP"/>
    <property type="match status" value="3"/>
</dbReference>
<feature type="compositionally biased region" description="Basic and acidic residues" evidence="3">
    <location>
        <begin position="247"/>
        <end position="267"/>
    </location>
</feature>
<feature type="region of interest" description="Disordered" evidence="3">
    <location>
        <begin position="208"/>
        <end position="319"/>
    </location>
</feature>
<evidence type="ECO:0000256" key="2">
    <source>
        <dbReference type="ARBA" id="ARBA00022737"/>
    </source>
</evidence>
<dbReference type="InterPro" id="IPR003591">
    <property type="entry name" value="Leu-rich_rpt_typical-subtyp"/>
</dbReference>
<dbReference type="InterPro" id="IPR032675">
    <property type="entry name" value="LRR_dom_sf"/>
</dbReference>
<dbReference type="PANTHER" id="PTHR48051">
    <property type="match status" value="1"/>
</dbReference>
<dbReference type="Pfam" id="PF13855">
    <property type="entry name" value="LRR_8"/>
    <property type="match status" value="1"/>
</dbReference>
<dbReference type="GeneID" id="63787752"/>
<accession>A0A1Y2FII9</accession>
<keyword evidence="1" id="KW-0433">Leucine-rich repeat</keyword>
<organism evidence="4 5">
    <name type="scientific">Protomyces lactucae-debilis</name>
    <dbReference type="NCBI Taxonomy" id="2754530"/>
    <lineage>
        <taxon>Eukaryota</taxon>
        <taxon>Fungi</taxon>
        <taxon>Dikarya</taxon>
        <taxon>Ascomycota</taxon>
        <taxon>Taphrinomycotina</taxon>
        <taxon>Taphrinomycetes</taxon>
        <taxon>Taphrinales</taxon>
        <taxon>Protomycetaceae</taxon>
        <taxon>Protomyces</taxon>
    </lineage>
</organism>
<dbReference type="AlphaFoldDB" id="A0A1Y2FII9"/>
<feature type="compositionally biased region" description="Polar residues" evidence="3">
    <location>
        <begin position="747"/>
        <end position="761"/>
    </location>
</feature>
<dbReference type="Proteomes" id="UP000193685">
    <property type="component" value="Unassembled WGS sequence"/>
</dbReference>
<gene>
    <name evidence="4" type="ORF">BCR37DRAFT_392426</name>
</gene>
<dbReference type="RefSeq" id="XP_040725647.1">
    <property type="nucleotide sequence ID" value="XM_040871153.1"/>
</dbReference>
<comment type="caution">
    <text evidence="4">The sequence shown here is derived from an EMBL/GenBank/DDBJ whole genome shotgun (WGS) entry which is preliminary data.</text>
</comment>
<dbReference type="SUPFAM" id="SSF52058">
    <property type="entry name" value="L domain-like"/>
    <property type="match status" value="1"/>
</dbReference>
<dbReference type="PANTHER" id="PTHR48051:SF54">
    <property type="entry name" value="LEUCINE-RICH REPEAT-CONTAINING PROTEIN"/>
    <property type="match status" value="1"/>
</dbReference>
<evidence type="ECO:0000256" key="3">
    <source>
        <dbReference type="SAM" id="MobiDB-lite"/>
    </source>
</evidence>
<dbReference type="PROSITE" id="PS51450">
    <property type="entry name" value="LRR"/>
    <property type="match status" value="2"/>
</dbReference>